<dbReference type="GO" id="GO:0016787">
    <property type="term" value="F:hydrolase activity"/>
    <property type="evidence" value="ECO:0007669"/>
    <property type="project" value="UniProtKB-KW"/>
</dbReference>
<dbReference type="EMBL" id="OZ038524">
    <property type="protein sequence ID" value="CAL2083691.1"/>
    <property type="molecule type" value="Genomic_DNA"/>
</dbReference>
<evidence type="ECO:0000256" key="4">
    <source>
        <dbReference type="ARBA" id="ARBA00023136"/>
    </source>
</evidence>
<gene>
    <name evidence="7" type="ORF">TD3509T_1578</name>
</gene>
<keyword evidence="7" id="KW-0378">Hydrolase</keyword>
<evidence type="ECO:0000259" key="6">
    <source>
        <dbReference type="Pfam" id="PF00149"/>
    </source>
</evidence>
<keyword evidence="3" id="KW-0479">Metal-binding</keyword>
<evidence type="ECO:0000256" key="2">
    <source>
        <dbReference type="ARBA" id="ARBA00022519"/>
    </source>
</evidence>
<keyword evidence="8" id="KW-1185">Reference proteome</keyword>
<evidence type="ECO:0000256" key="5">
    <source>
        <dbReference type="ARBA" id="ARBA00023211"/>
    </source>
</evidence>
<evidence type="ECO:0000313" key="7">
    <source>
        <dbReference type="EMBL" id="CAL2083691.1"/>
    </source>
</evidence>
<keyword evidence="5" id="KW-0464">Manganese</keyword>
<dbReference type="Proteomes" id="UP001497514">
    <property type="component" value="Chromosome"/>
</dbReference>
<dbReference type="Pfam" id="PF00149">
    <property type="entry name" value="Metallophos"/>
    <property type="match status" value="1"/>
</dbReference>
<reference evidence="7 8" key="1">
    <citation type="submission" date="2024-05" db="EMBL/GenBank/DDBJ databases">
        <authorList>
            <person name="Duchaud E."/>
        </authorList>
    </citation>
    <scope>NUCLEOTIDE SEQUENCE [LARGE SCALE GENOMIC DNA]</scope>
    <source>
        <strain evidence="7">Ena-SAMPLE-TAB-13-05-2024-13:56:06:370-140309</strain>
    </source>
</reference>
<organism evidence="7 8">
    <name type="scientific">Tenacibaculum dicentrarchi</name>
    <dbReference type="NCBI Taxonomy" id="669041"/>
    <lineage>
        <taxon>Bacteria</taxon>
        <taxon>Pseudomonadati</taxon>
        <taxon>Bacteroidota</taxon>
        <taxon>Flavobacteriia</taxon>
        <taxon>Flavobacteriales</taxon>
        <taxon>Flavobacteriaceae</taxon>
        <taxon>Tenacibaculum</taxon>
    </lineage>
</organism>
<keyword evidence="1" id="KW-1003">Cell membrane</keyword>
<protein>
    <submittedName>
        <fullName evidence="7">UDP-2,3-diacylglucosamine hydrolase</fullName>
    </submittedName>
</protein>
<sequence length="289" mass="33395">MIKNKKRKLDIVVISDVHLGTYGCKAKELHSYLKSVEPKILILNGDIIDIWQFKKSYFPKSHMKIIKQLMSYITSNTKVYYITGNHDEMLRKFKGFSLGNFEIVNKVILNIDGKKGWFFHGDVFDVTMQHSKWLAKLGSIGYDTLILINIAVNWFSQKLGYGKLSFSKKIKNSVKGAVKFINNFETTASDIAISNGYDYVVCGHIHQPEMKIIRNESGETTYLNSGDWVENLTALEYTNKKWSLYEYEKDEIAQKINNEVIENNEEFITAESSNSKLFEDLLHEFNIKN</sequence>
<dbReference type="PANTHER" id="PTHR34990">
    <property type="entry name" value="UDP-2,3-DIACYLGLUCOSAMINE HYDROLASE-RELATED"/>
    <property type="match status" value="1"/>
</dbReference>
<dbReference type="InterPro" id="IPR004843">
    <property type="entry name" value="Calcineurin-like_PHP"/>
</dbReference>
<keyword evidence="4" id="KW-0472">Membrane</keyword>
<evidence type="ECO:0000313" key="8">
    <source>
        <dbReference type="Proteomes" id="UP001497514"/>
    </source>
</evidence>
<dbReference type="InterPro" id="IPR043461">
    <property type="entry name" value="LpxH-like"/>
</dbReference>
<dbReference type="CDD" id="cd07398">
    <property type="entry name" value="MPP_YbbF-LpxH"/>
    <property type="match status" value="1"/>
</dbReference>
<proteinExistence type="predicted"/>
<dbReference type="Gene3D" id="3.60.21.10">
    <property type="match status" value="1"/>
</dbReference>
<dbReference type="SUPFAM" id="SSF56300">
    <property type="entry name" value="Metallo-dependent phosphatases"/>
    <property type="match status" value="1"/>
</dbReference>
<evidence type="ECO:0000256" key="3">
    <source>
        <dbReference type="ARBA" id="ARBA00022723"/>
    </source>
</evidence>
<evidence type="ECO:0000256" key="1">
    <source>
        <dbReference type="ARBA" id="ARBA00022475"/>
    </source>
</evidence>
<dbReference type="RefSeq" id="WP_101902775.1">
    <property type="nucleotide sequence ID" value="NZ_JBFKZT010000011.1"/>
</dbReference>
<feature type="domain" description="Calcineurin-like phosphoesterase" evidence="6">
    <location>
        <begin position="11"/>
        <end position="208"/>
    </location>
</feature>
<dbReference type="PANTHER" id="PTHR34990:SF2">
    <property type="entry name" value="BLL8164 PROTEIN"/>
    <property type="match status" value="1"/>
</dbReference>
<accession>A0ABM9NY57</accession>
<name>A0ABM9NY57_9FLAO</name>
<keyword evidence="2" id="KW-0997">Cell inner membrane</keyword>
<dbReference type="InterPro" id="IPR029052">
    <property type="entry name" value="Metallo-depent_PP-like"/>
</dbReference>